<accession>A0A7K3M393</accession>
<protein>
    <recommendedName>
        <fullName evidence="3">SRPBCC family protein</fullName>
    </recommendedName>
</protein>
<dbReference type="AlphaFoldDB" id="A0A7K3M393"/>
<evidence type="ECO:0000313" key="1">
    <source>
        <dbReference type="EMBL" id="NDL56918.1"/>
    </source>
</evidence>
<evidence type="ECO:0008006" key="3">
    <source>
        <dbReference type="Google" id="ProtNLM"/>
    </source>
</evidence>
<dbReference type="SUPFAM" id="SSF55961">
    <property type="entry name" value="Bet v1-like"/>
    <property type="match status" value="1"/>
</dbReference>
<proteinExistence type="predicted"/>
<dbReference type="Proteomes" id="UP000460435">
    <property type="component" value="Unassembled WGS sequence"/>
</dbReference>
<dbReference type="EMBL" id="WLZY01000002">
    <property type="protein sequence ID" value="NDL56918.1"/>
    <property type="molecule type" value="Genomic_DNA"/>
</dbReference>
<sequence>MNTPWPVAEIDPVARLHILAAALPGAVVVEGVIGTEPDRLWSVAADLERTVPAIQPHVRSLRIADRGDDRLTADVRGHLGLRARMNIVLRPRWCWMQSRFLVVGMAAVPHPDGTRFGRLQALRFPAPVRRALPPAAVRLALKAELRRLDELSRS</sequence>
<evidence type="ECO:0000313" key="2">
    <source>
        <dbReference type="Proteomes" id="UP000460435"/>
    </source>
</evidence>
<organism evidence="1 2">
    <name type="scientific">Phytoactinopolyspora mesophila</name>
    <dbReference type="NCBI Taxonomy" id="2650750"/>
    <lineage>
        <taxon>Bacteria</taxon>
        <taxon>Bacillati</taxon>
        <taxon>Actinomycetota</taxon>
        <taxon>Actinomycetes</taxon>
        <taxon>Jiangellales</taxon>
        <taxon>Jiangellaceae</taxon>
        <taxon>Phytoactinopolyspora</taxon>
    </lineage>
</organism>
<dbReference type="RefSeq" id="WP_162449614.1">
    <property type="nucleotide sequence ID" value="NZ_WLZY01000002.1"/>
</dbReference>
<keyword evidence="2" id="KW-1185">Reference proteome</keyword>
<name>A0A7K3M393_9ACTN</name>
<comment type="caution">
    <text evidence="1">The sequence shown here is derived from an EMBL/GenBank/DDBJ whole genome shotgun (WGS) entry which is preliminary data.</text>
</comment>
<gene>
    <name evidence="1" type="ORF">F7O44_07520</name>
</gene>
<reference evidence="1 2" key="1">
    <citation type="submission" date="2019-11" db="EMBL/GenBank/DDBJ databases">
        <authorList>
            <person name="Li X.-J."/>
            <person name="Feng X.-M."/>
        </authorList>
    </citation>
    <scope>NUCLEOTIDE SEQUENCE [LARGE SCALE GENOMIC DNA]</scope>
    <source>
        <strain evidence="1 2">XMNu-373</strain>
    </source>
</reference>